<dbReference type="RefSeq" id="WP_184704905.1">
    <property type="nucleotide sequence ID" value="NZ_JACHKZ010000002.1"/>
</dbReference>
<sequence>MSEHDYPELTEVAPDTEMAALDAAVPAQPAAVPPEGAVLELVERGHRLALALPVFAWPCAIGRAATADLVLTDISIAPEHVRLHRSGDGQYEIEVLDSINGIWLGKRHYSAGERCTWTPGTRLILGRGVQLALRTTAQPLAPTQRWRPFSRAQGLLTAFALVALALLAALETWLGATETGTMARQLPSMLLWLFGGLLVWSLLWSLMGKLFTGATAFWRHVCIASVGMVTTALVGKLLSASAFALSIPLLSRFDSSVAIALLVVVLWFHLRAATQVGSRTLAIAMLSLLVLGVGAKLGLQWQSQKRLGDGLYMSNLLPPQWRMAPTVPVDRFVQDTDAIRQQLQTRSQLEKDEDEDGAEEDSGLD</sequence>
<comment type="caution">
    <text evidence="4">The sequence shown here is derived from an EMBL/GenBank/DDBJ whole genome shotgun (WGS) entry which is preliminary data.</text>
</comment>
<gene>
    <name evidence="4" type="ORF">HNP33_000484</name>
</gene>
<feature type="transmembrane region" description="Helical" evidence="2">
    <location>
        <begin position="250"/>
        <end position="269"/>
    </location>
</feature>
<proteinExistence type="predicted"/>
<feature type="domain" description="FHA" evidence="3">
    <location>
        <begin position="59"/>
        <end position="109"/>
    </location>
</feature>
<feature type="transmembrane region" description="Helical" evidence="2">
    <location>
        <begin position="186"/>
        <end position="205"/>
    </location>
</feature>
<dbReference type="InterPro" id="IPR008984">
    <property type="entry name" value="SMAD_FHA_dom_sf"/>
</dbReference>
<keyword evidence="2" id="KW-0812">Transmembrane</keyword>
<keyword evidence="5" id="KW-1185">Reference proteome</keyword>
<dbReference type="Gene3D" id="2.60.200.20">
    <property type="match status" value="1"/>
</dbReference>
<dbReference type="InterPro" id="IPR000253">
    <property type="entry name" value="FHA_dom"/>
</dbReference>
<feature type="transmembrane region" description="Helical" evidence="2">
    <location>
        <begin position="217"/>
        <end position="238"/>
    </location>
</feature>
<evidence type="ECO:0000256" key="2">
    <source>
        <dbReference type="SAM" id="Phobius"/>
    </source>
</evidence>
<feature type="compositionally biased region" description="Acidic residues" evidence="1">
    <location>
        <begin position="351"/>
        <end position="365"/>
    </location>
</feature>
<dbReference type="Pfam" id="PF00498">
    <property type="entry name" value="FHA"/>
    <property type="match status" value="1"/>
</dbReference>
<reference evidence="4 5" key="1">
    <citation type="submission" date="2020-08" db="EMBL/GenBank/DDBJ databases">
        <title>Functional genomics of gut bacteria from endangered species of beetles.</title>
        <authorList>
            <person name="Carlos-Shanley C."/>
        </authorList>
    </citation>
    <scope>NUCLEOTIDE SEQUENCE [LARGE SCALE GENOMIC DNA]</scope>
    <source>
        <strain evidence="4 5">S00124</strain>
    </source>
</reference>
<evidence type="ECO:0000313" key="4">
    <source>
        <dbReference type="EMBL" id="MBB6576436.1"/>
    </source>
</evidence>
<evidence type="ECO:0000313" key="5">
    <source>
        <dbReference type="Proteomes" id="UP000562492"/>
    </source>
</evidence>
<keyword evidence="2" id="KW-0472">Membrane</keyword>
<dbReference type="EMBL" id="JACHKZ010000002">
    <property type="protein sequence ID" value="MBB6576436.1"/>
    <property type="molecule type" value="Genomic_DNA"/>
</dbReference>
<protein>
    <recommendedName>
        <fullName evidence="3">FHA domain-containing protein</fullName>
    </recommendedName>
</protein>
<name>A0ABR6RBA3_9BURK</name>
<dbReference type="SUPFAM" id="SSF49879">
    <property type="entry name" value="SMAD/FHA domain"/>
    <property type="match status" value="1"/>
</dbReference>
<organism evidence="4 5">
    <name type="scientific">Comamonas odontotermitis</name>
    <dbReference type="NCBI Taxonomy" id="379895"/>
    <lineage>
        <taxon>Bacteria</taxon>
        <taxon>Pseudomonadati</taxon>
        <taxon>Pseudomonadota</taxon>
        <taxon>Betaproteobacteria</taxon>
        <taxon>Burkholderiales</taxon>
        <taxon>Comamonadaceae</taxon>
        <taxon>Comamonas</taxon>
    </lineage>
</organism>
<evidence type="ECO:0000259" key="3">
    <source>
        <dbReference type="PROSITE" id="PS50006"/>
    </source>
</evidence>
<feature type="region of interest" description="Disordered" evidence="1">
    <location>
        <begin position="343"/>
        <end position="365"/>
    </location>
</feature>
<accession>A0ABR6RBA3</accession>
<feature type="transmembrane region" description="Helical" evidence="2">
    <location>
        <begin position="154"/>
        <end position="174"/>
    </location>
</feature>
<dbReference type="Proteomes" id="UP000562492">
    <property type="component" value="Unassembled WGS sequence"/>
</dbReference>
<keyword evidence="2" id="KW-1133">Transmembrane helix</keyword>
<dbReference type="PROSITE" id="PS50006">
    <property type="entry name" value="FHA_DOMAIN"/>
    <property type="match status" value="1"/>
</dbReference>
<dbReference type="CDD" id="cd00060">
    <property type="entry name" value="FHA"/>
    <property type="match status" value="1"/>
</dbReference>
<feature type="transmembrane region" description="Helical" evidence="2">
    <location>
        <begin position="281"/>
        <end position="299"/>
    </location>
</feature>
<evidence type="ECO:0000256" key="1">
    <source>
        <dbReference type="SAM" id="MobiDB-lite"/>
    </source>
</evidence>